<reference evidence="2 3" key="1">
    <citation type="submission" date="2020-01" db="EMBL/GenBank/DDBJ databases">
        <title>Draft genome sequence of Aspergillus udagawae IFM 53868.</title>
        <authorList>
            <person name="Takahashi H."/>
            <person name="Yaguchi T."/>
        </authorList>
    </citation>
    <scope>NUCLEOTIDE SEQUENCE [LARGE SCALE GENOMIC DNA]</scope>
    <source>
        <strain evidence="2 3">IFM 53868</strain>
    </source>
</reference>
<proteinExistence type="predicted"/>
<gene>
    <name evidence="2" type="ORF">IFM53868_07412</name>
</gene>
<accession>A0ABQ1B5F4</accession>
<organism evidence="2 3">
    <name type="scientific">Aspergillus udagawae</name>
    <dbReference type="NCBI Taxonomy" id="91492"/>
    <lineage>
        <taxon>Eukaryota</taxon>
        <taxon>Fungi</taxon>
        <taxon>Dikarya</taxon>
        <taxon>Ascomycota</taxon>
        <taxon>Pezizomycotina</taxon>
        <taxon>Eurotiomycetes</taxon>
        <taxon>Eurotiomycetidae</taxon>
        <taxon>Eurotiales</taxon>
        <taxon>Aspergillaceae</taxon>
        <taxon>Aspergillus</taxon>
        <taxon>Aspergillus subgen. Fumigati</taxon>
    </lineage>
</organism>
<sequence length="110" mass="12573">MTVRAARLSLNLVKSSPGIARRKLAARVTRAMSKNIQRHDTDRSRQRDIAPNCDKRSQPTHELTDDRDEEENGAQEGKDDCLALPSIYLLGRLDDRFHVLHRICNHEDGE</sequence>
<comment type="caution">
    <text evidence="2">The sequence shown here is derived from an EMBL/GenBank/DDBJ whole genome shotgun (WGS) entry which is preliminary data.</text>
</comment>
<dbReference type="Proteomes" id="UP000465266">
    <property type="component" value="Unassembled WGS sequence"/>
</dbReference>
<keyword evidence="3" id="KW-1185">Reference proteome</keyword>
<protein>
    <submittedName>
        <fullName evidence="2">Uncharacterized protein</fullName>
    </submittedName>
</protein>
<evidence type="ECO:0000313" key="2">
    <source>
        <dbReference type="EMBL" id="GFF94065.1"/>
    </source>
</evidence>
<feature type="region of interest" description="Disordered" evidence="1">
    <location>
        <begin position="30"/>
        <end position="78"/>
    </location>
</feature>
<name>A0ABQ1B5F4_9EURO</name>
<feature type="compositionally biased region" description="Basic and acidic residues" evidence="1">
    <location>
        <begin position="37"/>
        <end position="64"/>
    </location>
</feature>
<dbReference type="EMBL" id="BLKG01000096">
    <property type="protein sequence ID" value="GFF94065.1"/>
    <property type="molecule type" value="Genomic_DNA"/>
</dbReference>
<evidence type="ECO:0000256" key="1">
    <source>
        <dbReference type="SAM" id="MobiDB-lite"/>
    </source>
</evidence>
<evidence type="ECO:0000313" key="3">
    <source>
        <dbReference type="Proteomes" id="UP000465266"/>
    </source>
</evidence>